<keyword evidence="11" id="KW-1185">Reference proteome</keyword>
<evidence type="ECO:0000313" key="11">
    <source>
        <dbReference type="Proteomes" id="UP001370490"/>
    </source>
</evidence>
<dbReference type="GO" id="GO:0043565">
    <property type="term" value="F:sequence-specific DNA binding"/>
    <property type="evidence" value="ECO:0007669"/>
    <property type="project" value="TreeGrafter"/>
</dbReference>
<evidence type="ECO:0000256" key="7">
    <source>
        <dbReference type="SAM" id="MobiDB-lite"/>
    </source>
</evidence>
<proteinExistence type="predicted"/>
<name>A0AAN8YUS8_9MAGN</name>
<evidence type="ECO:0000256" key="1">
    <source>
        <dbReference type="ARBA" id="ARBA00004123"/>
    </source>
</evidence>
<accession>A0AAN8YUS8</accession>
<dbReference type="GO" id="GO:0005634">
    <property type="term" value="C:nucleus"/>
    <property type="evidence" value="ECO:0007669"/>
    <property type="project" value="UniProtKB-SubCell"/>
</dbReference>
<dbReference type="PROSITE" id="PS51369">
    <property type="entry name" value="TCP"/>
    <property type="match status" value="1"/>
</dbReference>
<evidence type="ECO:0000259" key="9">
    <source>
        <dbReference type="PROSITE" id="PS51370"/>
    </source>
</evidence>
<evidence type="ECO:0000259" key="8">
    <source>
        <dbReference type="PROSITE" id="PS51369"/>
    </source>
</evidence>
<dbReference type="Proteomes" id="UP001370490">
    <property type="component" value="Unassembled WGS sequence"/>
</dbReference>
<dbReference type="InterPro" id="IPR017888">
    <property type="entry name" value="CYC/TB1_R_domain"/>
</dbReference>
<dbReference type="InterPro" id="IPR005333">
    <property type="entry name" value="Transcription_factor_TCP"/>
</dbReference>
<evidence type="ECO:0000256" key="6">
    <source>
        <dbReference type="ARBA" id="ARBA00023242"/>
    </source>
</evidence>
<dbReference type="EMBL" id="JBAMMX010000027">
    <property type="protein sequence ID" value="KAK6913472.1"/>
    <property type="molecule type" value="Genomic_DNA"/>
</dbReference>
<comment type="subcellular location">
    <subcellularLocation>
        <location evidence="1">Nucleus</location>
    </subcellularLocation>
</comment>
<feature type="domain" description="R" evidence="9">
    <location>
        <begin position="170"/>
        <end position="187"/>
    </location>
</feature>
<dbReference type="PANTHER" id="PTHR31072">
    <property type="entry name" value="TRANSCRIPTION FACTOR TCP4-RELATED"/>
    <property type="match status" value="1"/>
</dbReference>
<feature type="compositionally biased region" description="Low complexity" evidence="7">
    <location>
        <begin position="213"/>
        <end position="222"/>
    </location>
</feature>
<organism evidence="10 11">
    <name type="scientific">Dillenia turbinata</name>
    <dbReference type="NCBI Taxonomy" id="194707"/>
    <lineage>
        <taxon>Eukaryota</taxon>
        <taxon>Viridiplantae</taxon>
        <taxon>Streptophyta</taxon>
        <taxon>Embryophyta</taxon>
        <taxon>Tracheophyta</taxon>
        <taxon>Spermatophyta</taxon>
        <taxon>Magnoliopsida</taxon>
        <taxon>eudicotyledons</taxon>
        <taxon>Gunneridae</taxon>
        <taxon>Pentapetalae</taxon>
        <taxon>Dilleniales</taxon>
        <taxon>Dilleniaceae</taxon>
        <taxon>Dillenia</taxon>
    </lineage>
</organism>
<keyword evidence="5" id="KW-0804">Transcription</keyword>
<keyword evidence="2" id="KW-0217">Developmental protein</keyword>
<dbReference type="Pfam" id="PF03634">
    <property type="entry name" value="TCP"/>
    <property type="match status" value="1"/>
</dbReference>
<evidence type="ECO:0000256" key="4">
    <source>
        <dbReference type="ARBA" id="ARBA00023125"/>
    </source>
</evidence>
<dbReference type="PROSITE" id="PS51370">
    <property type="entry name" value="R"/>
    <property type="match status" value="1"/>
</dbReference>
<feature type="region of interest" description="Disordered" evidence="7">
    <location>
        <begin position="99"/>
        <end position="137"/>
    </location>
</feature>
<protein>
    <submittedName>
        <fullName evidence="10">Transcription factor TCP subgroup</fullName>
    </submittedName>
</protein>
<feature type="domain" description="TCP" evidence="8">
    <location>
        <begin position="42"/>
        <end position="100"/>
    </location>
</feature>
<keyword evidence="4" id="KW-0238">DNA-binding</keyword>
<gene>
    <name evidence="10" type="ORF">RJ641_023073</name>
</gene>
<evidence type="ECO:0000256" key="5">
    <source>
        <dbReference type="ARBA" id="ARBA00023163"/>
    </source>
</evidence>
<reference evidence="10 11" key="1">
    <citation type="submission" date="2023-12" db="EMBL/GenBank/DDBJ databases">
        <title>A high-quality genome assembly for Dillenia turbinata (Dilleniales).</title>
        <authorList>
            <person name="Chanderbali A."/>
        </authorList>
    </citation>
    <scope>NUCLEOTIDE SEQUENCE [LARGE SCALE GENOMIC DNA]</scope>
    <source>
        <strain evidence="10">LSX21</strain>
        <tissue evidence="10">Leaf</tissue>
    </source>
</reference>
<evidence type="ECO:0000313" key="10">
    <source>
        <dbReference type="EMBL" id="KAK6913472.1"/>
    </source>
</evidence>
<sequence length="304" mass="34241">MPMTQFLPSYNTPITETVLINHQLHYYYSGASSKKKQAKTSTKDRHSKICTAKGPRVRRVRLSIGVARKFFDLQDMLGFDKASKTVDWLLSKSKKAIKELTKSQGTTQTSDGDHGLTEEGEEEKEDEEVLENTDGDLQGMLSDLMRSEGKEKKMGQKCKSAIQNCTSNARESRAKARARARERTREKLCVPMNIRSMPSSHFDPSIEEVGLQSPGSSLSSKMSSIRAGNEKKNSEQFPVFDHQQTLATSRENIAVSHCNNSPNLNQFYWQFGHAFAQSSHAMNNTSPSTEFQTGWEVFRNQPPH</sequence>
<keyword evidence="6" id="KW-0539">Nucleus</keyword>
<evidence type="ECO:0000256" key="3">
    <source>
        <dbReference type="ARBA" id="ARBA00023015"/>
    </source>
</evidence>
<dbReference type="AlphaFoldDB" id="A0AAN8YUS8"/>
<feature type="compositionally biased region" description="Acidic residues" evidence="7">
    <location>
        <begin position="118"/>
        <end position="134"/>
    </location>
</feature>
<dbReference type="GO" id="GO:2000032">
    <property type="term" value="P:regulation of secondary shoot formation"/>
    <property type="evidence" value="ECO:0007669"/>
    <property type="project" value="TreeGrafter"/>
</dbReference>
<feature type="region of interest" description="Disordered" evidence="7">
    <location>
        <begin position="195"/>
        <end position="222"/>
    </location>
</feature>
<comment type="caution">
    <text evidence="10">The sequence shown here is derived from an EMBL/GenBank/DDBJ whole genome shotgun (WGS) entry which is preliminary data.</text>
</comment>
<dbReference type="InterPro" id="IPR017887">
    <property type="entry name" value="TF_TCP_subgr"/>
</dbReference>
<dbReference type="PANTHER" id="PTHR31072:SF224">
    <property type="entry name" value="TRANSCRIPTION FACTOR TCP1"/>
    <property type="match status" value="1"/>
</dbReference>
<keyword evidence="3" id="KW-0805">Transcription regulation</keyword>
<dbReference type="GO" id="GO:0003700">
    <property type="term" value="F:DNA-binding transcription factor activity"/>
    <property type="evidence" value="ECO:0007669"/>
    <property type="project" value="InterPro"/>
</dbReference>
<evidence type="ECO:0000256" key="2">
    <source>
        <dbReference type="ARBA" id="ARBA00022473"/>
    </source>
</evidence>